<dbReference type="CDD" id="cd00167">
    <property type="entry name" value="SANT"/>
    <property type="match status" value="1"/>
</dbReference>
<evidence type="ECO:0008006" key="6">
    <source>
        <dbReference type="Google" id="ProtNLM"/>
    </source>
</evidence>
<evidence type="ECO:0000256" key="1">
    <source>
        <dbReference type="SAM" id="MobiDB-lite"/>
    </source>
</evidence>
<feature type="compositionally biased region" description="Polar residues" evidence="1">
    <location>
        <begin position="275"/>
        <end position="288"/>
    </location>
</feature>
<dbReference type="SMART" id="SM00271">
    <property type="entry name" value="DnaJ"/>
    <property type="match status" value="1"/>
</dbReference>
<feature type="compositionally biased region" description="Low complexity" evidence="1">
    <location>
        <begin position="263"/>
        <end position="274"/>
    </location>
</feature>
<proteinExistence type="predicted"/>
<feature type="compositionally biased region" description="Low complexity" evidence="1">
    <location>
        <begin position="345"/>
        <end position="354"/>
    </location>
</feature>
<feature type="compositionally biased region" description="Polar residues" evidence="1">
    <location>
        <begin position="294"/>
        <end position="314"/>
    </location>
</feature>
<dbReference type="PANTHER" id="PTHR45504:SF2">
    <property type="entry name" value="OS02G0693200 PROTEIN"/>
    <property type="match status" value="1"/>
</dbReference>
<dbReference type="SUPFAM" id="SSF46565">
    <property type="entry name" value="Chaperone J-domain"/>
    <property type="match status" value="1"/>
</dbReference>
<dbReference type="InterPro" id="IPR036869">
    <property type="entry name" value="J_dom_sf"/>
</dbReference>
<evidence type="ECO:0000259" key="3">
    <source>
        <dbReference type="PROSITE" id="PS50090"/>
    </source>
</evidence>
<feature type="domain" description="J" evidence="2">
    <location>
        <begin position="7"/>
        <end position="77"/>
    </location>
</feature>
<evidence type="ECO:0000313" key="4">
    <source>
        <dbReference type="EMBL" id="KAK6506268.1"/>
    </source>
</evidence>
<dbReference type="PROSITE" id="PS50090">
    <property type="entry name" value="MYB_LIKE"/>
    <property type="match status" value="1"/>
</dbReference>
<organism evidence="4 5">
    <name type="scientific">Arthrobotrys conoides</name>
    <dbReference type="NCBI Taxonomy" id="74498"/>
    <lineage>
        <taxon>Eukaryota</taxon>
        <taxon>Fungi</taxon>
        <taxon>Dikarya</taxon>
        <taxon>Ascomycota</taxon>
        <taxon>Pezizomycotina</taxon>
        <taxon>Orbiliomycetes</taxon>
        <taxon>Orbiliales</taxon>
        <taxon>Orbiliaceae</taxon>
        <taxon>Arthrobotrys</taxon>
    </lineage>
</organism>
<dbReference type="InterPro" id="IPR001005">
    <property type="entry name" value="SANT/Myb"/>
</dbReference>
<comment type="caution">
    <text evidence="4">The sequence shown here is derived from an EMBL/GenBank/DDBJ whole genome shotgun (WGS) entry which is preliminary data.</text>
</comment>
<name>A0AAN8RKD7_9PEZI</name>
<dbReference type="InterPro" id="IPR001623">
    <property type="entry name" value="DnaJ_domain"/>
</dbReference>
<dbReference type="Proteomes" id="UP001307849">
    <property type="component" value="Unassembled WGS sequence"/>
</dbReference>
<accession>A0AAN8RKD7</accession>
<dbReference type="PRINTS" id="PR00625">
    <property type="entry name" value="JDOMAIN"/>
</dbReference>
<sequence>MDPEVLSHYYVLEVGHDARDALIKLGFRRQSLKWHPDKNPGASVERVSICNAMMGKLNDAYKCLRDPDARKLYELKCASIVFTHADDPGNWFREKFEAERRAREEERQRQRREEQERNAARQREREAQERRRREAEERQREQREAEDRERRERAERARRAAEERERVERERQEQERRRREQRQQEQNQRWHGAQEHQSRTTGSNGSTFSHFTQQEWETFFYILRVLIILQEVASNNRQQDSGTSSTPFDGSASGTPRPSFGGSTASDSSAPRSSFGESTASDRSTPRSSFGGWTASNSSTPRSSFGESTTSNDGASRPSFSFPNPPPESSRPTQEPTNDDPTTESTQSSYSSYQRRTDPIFEPLPHYSSRTRWSQTELDALLKLRRDHPRETWDNIARRLNSQFKNGRNGNAVRLKHSKHTR</sequence>
<dbReference type="Pfam" id="PF00226">
    <property type="entry name" value="DnaJ"/>
    <property type="match status" value="1"/>
</dbReference>
<protein>
    <recommendedName>
        <fullName evidence="6">J domain-containing protein</fullName>
    </recommendedName>
</protein>
<evidence type="ECO:0000259" key="2">
    <source>
        <dbReference type="PROSITE" id="PS50076"/>
    </source>
</evidence>
<dbReference type="PROSITE" id="PS50076">
    <property type="entry name" value="DNAJ_2"/>
    <property type="match status" value="1"/>
</dbReference>
<dbReference type="GO" id="GO:0005737">
    <property type="term" value="C:cytoplasm"/>
    <property type="evidence" value="ECO:0007669"/>
    <property type="project" value="TreeGrafter"/>
</dbReference>
<dbReference type="GO" id="GO:0005634">
    <property type="term" value="C:nucleus"/>
    <property type="evidence" value="ECO:0007669"/>
    <property type="project" value="TreeGrafter"/>
</dbReference>
<feature type="region of interest" description="Disordered" evidence="1">
    <location>
        <begin position="106"/>
        <end position="208"/>
    </location>
</feature>
<gene>
    <name evidence="4" type="ORF">TWF506_011186</name>
</gene>
<feature type="compositionally biased region" description="Basic and acidic residues" evidence="1">
    <location>
        <begin position="106"/>
        <end position="183"/>
    </location>
</feature>
<feature type="region of interest" description="Disordered" evidence="1">
    <location>
        <begin position="235"/>
        <end position="366"/>
    </location>
</feature>
<feature type="domain" description="Myb-like" evidence="3">
    <location>
        <begin position="370"/>
        <end position="421"/>
    </location>
</feature>
<reference evidence="4 5" key="1">
    <citation type="submission" date="2019-10" db="EMBL/GenBank/DDBJ databases">
        <authorList>
            <person name="Palmer J.M."/>
        </authorList>
    </citation>
    <scope>NUCLEOTIDE SEQUENCE [LARGE SCALE GENOMIC DNA]</scope>
    <source>
        <strain evidence="4 5">TWF506</strain>
    </source>
</reference>
<feature type="compositionally biased region" description="Polar residues" evidence="1">
    <location>
        <begin position="199"/>
        <end position="208"/>
    </location>
</feature>
<dbReference type="PANTHER" id="PTHR45504">
    <property type="entry name" value="CHAPERONE DNAJ-DOMAIN SUPERFAMILY PROTEIN"/>
    <property type="match status" value="1"/>
</dbReference>
<dbReference type="CDD" id="cd06257">
    <property type="entry name" value="DnaJ"/>
    <property type="match status" value="1"/>
</dbReference>
<dbReference type="Gene3D" id="1.10.287.110">
    <property type="entry name" value="DnaJ domain"/>
    <property type="match status" value="1"/>
</dbReference>
<keyword evidence="5" id="KW-1185">Reference proteome</keyword>
<evidence type="ECO:0000313" key="5">
    <source>
        <dbReference type="Proteomes" id="UP001307849"/>
    </source>
</evidence>
<feature type="compositionally biased region" description="Polar residues" evidence="1">
    <location>
        <begin position="235"/>
        <end position="256"/>
    </location>
</feature>
<dbReference type="AlphaFoldDB" id="A0AAN8RKD7"/>
<dbReference type="EMBL" id="JAVHJM010000009">
    <property type="protein sequence ID" value="KAK6506268.1"/>
    <property type="molecule type" value="Genomic_DNA"/>
</dbReference>